<comment type="caution">
    <text evidence="10">The sequence shown here is derived from an EMBL/GenBank/DDBJ whole genome shotgun (WGS) entry which is preliminary data.</text>
</comment>
<keyword evidence="5 8" id="KW-0285">Flavoprotein</keyword>
<evidence type="ECO:0000313" key="10">
    <source>
        <dbReference type="EMBL" id="PKG22299.1"/>
    </source>
</evidence>
<dbReference type="OrthoDB" id="9790745at2"/>
<feature type="domain" description="Flavodoxin-like" evidence="9">
    <location>
        <begin position="3"/>
        <end position="143"/>
    </location>
</feature>
<comment type="cofactor">
    <cofactor evidence="1 8">
        <name>FMN</name>
        <dbReference type="ChEBI" id="CHEBI:58210"/>
    </cofactor>
</comment>
<dbReference type="InterPro" id="IPR010087">
    <property type="entry name" value="Flav_short"/>
</dbReference>
<evidence type="ECO:0000256" key="3">
    <source>
        <dbReference type="ARBA" id="ARBA00005267"/>
    </source>
</evidence>
<comment type="similarity">
    <text evidence="3 8">Belongs to the flavodoxin family.</text>
</comment>
<evidence type="ECO:0000256" key="4">
    <source>
        <dbReference type="ARBA" id="ARBA00022448"/>
    </source>
</evidence>
<evidence type="ECO:0000313" key="11">
    <source>
        <dbReference type="Proteomes" id="UP000233375"/>
    </source>
</evidence>
<organism evidence="10 11">
    <name type="scientific">Niallia nealsonii</name>
    <dbReference type="NCBI Taxonomy" id="115979"/>
    <lineage>
        <taxon>Bacteria</taxon>
        <taxon>Bacillati</taxon>
        <taxon>Bacillota</taxon>
        <taxon>Bacilli</taxon>
        <taxon>Bacillales</taxon>
        <taxon>Bacillaceae</taxon>
        <taxon>Niallia</taxon>
    </lineage>
</organism>
<dbReference type="NCBIfam" id="TIGR01753">
    <property type="entry name" value="flav_short"/>
    <property type="match status" value="1"/>
</dbReference>
<evidence type="ECO:0000256" key="8">
    <source>
        <dbReference type="RuleBase" id="RU367037"/>
    </source>
</evidence>
<accession>A0A2N0YYG6</accession>
<keyword evidence="11" id="KW-1185">Reference proteome</keyword>
<dbReference type="AlphaFoldDB" id="A0A2N0YYG6"/>
<dbReference type="GO" id="GO:0010181">
    <property type="term" value="F:FMN binding"/>
    <property type="evidence" value="ECO:0007669"/>
    <property type="project" value="UniProtKB-UniRule"/>
</dbReference>
<evidence type="ECO:0000259" key="9">
    <source>
        <dbReference type="PROSITE" id="PS50902"/>
    </source>
</evidence>
<dbReference type="GO" id="GO:0016651">
    <property type="term" value="F:oxidoreductase activity, acting on NAD(P)H"/>
    <property type="evidence" value="ECO:0007669"/>
    <property type="project" value="UniProtKB-ARBA"/>
</dbReference>
<sequence length="155" mass="17499">MKVLIGFASMSGNTEEIMLILKEILEEKNCHVEVMEMDTIAVSSLTTYNLLLLGSYTWGDGDLPYEIEDFYEELETIMLAGVPAACFGSGDTDYPEFCRAIELIADRLKERGADVFSDLLKIELSPDTDEAVEECKQFAHSVYNWAKLKEETDVY</sequence>
<evidence type="ECO:0000256" key="6">
    <source>
        <dbReference type="ARBA" id="ARBA00022643"/>
    </source>
</evidence>
<gene>
    <name evidence="10" type="ORF">CWS01_17865</name>
</gene>
<dbReference type="Gene3D" id="3.40.50.360">
    <property type="match status" value="1"/>
</dbReference>
<protein>
    <recommendedName>
        <fullName evidence="8">Flavodoxin</fullName>
    </recommendedName>
</protein>
<dbReference type="PROSITE" id="PS50902">
    <property type="entry name" value="FLAVODOXIN_LIKE"/>
    <property type="match status" value="1"/>
</dbReference>
<dbReference type="InterPro" id="IPR008254">
    <property type="entry name" value="Flavodoxin/NO_synth"/>
</dbReference>
<keyword evidence="6 8" id="KW-0288">FMN</keyword>
<dbReference type="NCBIfam" id="NF005246">
    <property type="entry name" value="PRK06756.1"/>
    <property type="match status" value="1"/>
</dbReference>
<dbReference type="InterPro" id="IPR050619">
    <property type="entry name" value="Flavodoxin"/>
</dbReference>
<evidence type="ECO:0000256" key="2">
    <source>
        <dbReference type="ARBA" id="ARBA00003297"/>
    </source>
</evidence>
<dbReference type="PANTHER" id="PTHR42809">
    <property type="entry name" value="FLAVODOXIN 2"/>
    <property type="match status" value="1"/>
</dbReference>
<dbReference type="PANTHER" id="PTHR42809:SF1">
    <property type="entry name" value="FLAVODOXIN 1"/>
    <property type="match status" value="1"/>
</dbReference>
<name>A0A2N0YYG6_9BACI</name>
<keyword evidence="7 8" id="KW-0249">Electron transport</keyword>
<reference evidence="10 11" key="1">
    <citation type="journal article" date="2003" name="Int. J. Syst. Evol. Microbiol.">
        <title>Bacillus nealsonii sp. nov., isolated from a spacecraft-assembly facility, whose spores are gamma-radiation resistant.</title>
        <authorList>
            <person name="Venkateswaran K."/>
            <person name="Kempf M."/>
            <person name="Chen F."/>
            <person name="Satomi M."/>
            <person name="Nicholson W."/>
            <person name="Kern R."/>
        </authorList>
    </citation>
    <scope>NUCLEOTIDE SEQUENCE [LARGE SCALE GENOMIC DNA]</scope>
    <source>
        <strain evidence="10 11">FO-92</strain>
    </source>
</reference>
<dbReference type="SUPFAM" id="SSF52218">
    <property type="entry name" value="Flavoproteins"/>
    <property type="match status" value="1"/>
</dbReference>
<dbReference type="EMBL" id="PISE01000044">
    <property type="protein sequence ID" value="PKG22299.1"/>
    <property type="molecule type" value="Genomic_DNA"/>
</dbReference>
<dbReference type="GO" id="GO:0009055">
    <property type="term" value="F:electron transfer activity"/>
    <property type="evidence" value="ECO:0007669"/>
    <property type="project" value="UniProtKB-UniRule"/>
</dbReference>
<proteinExistence type="inferred from homology"/>
<dbReference type="RefSeq" id="WP_101178539.1">
    <property type="nucleotide sequence ID" value="NZ_PISE01000044.1"/>
</dbReference>
<evidence type="ECO:0000256" key="7">
    <source>
        <dbReference type="ARBA" id="ARBA00022982"/>
    </source>
</evidence>
<dbReference type="InterPro" id="IPR029039">
    <property type="entry name" value="Flavoprotein-like_sf"/>
</dbReference>
<dbReference type="Proteomes" id="UP000233375">
    <property type="component" value="Unassembled WGS sequence"/>
</dbReference>
<dbReference type="Pfam" id="PF00258">
    <property type="entry name" value="Flavodoxin_1"/>
    <property type="match status" value="1"/>
</dbReference>
<comment type="function">
    <text evidence="2 8">Low-potential electron donor to a number of redox enzymes.</text>
</comment>
<keyword evidence="4 8" id="KW-0813">Transport</keyword>
<evidence type="ECO:0000256" key="5">
    <source>
        <dbReference type="ARBA" id="ARBA00022630"/>
    </source>
</evidence>
<evidence type="ECO:0000256" key="1">
    <source>
        <dbReference type="ARBA" id="ARBA00001917"/>
    </source>
</evidence>
<dbReference type="NCBIfam" id="NF005216">
    <property type="entry name" value="PRK06703.1"/>
    <property type="match status" value="1"/>
</dbReference>